<reference evidence="1 2" key="1">
    <citation type="journal article" date="2010" name="Environ. Microbiol.">
        <title>Genomic analysis of oceanic cyanobacterial myoviruses compared with T4-like myoviruses from diverse hosts and environments.</title>
        <authorList>
            <person name="Sullivan M.B."/>
            <person name="Huang K.H."/>
            <person name="Ignacio-Espinoza J.C."/>
            <person name="Berlin A.M."/>
            <person name="Kelly L."/>
            <person name="Weigele P.R."/>
            <person name="DeFrancesco A.S."/>
            <person name="Kern S.E."/>
            <person name="Thompson L.R."/>
            <person name="Young S."/>
            <person name="Yandava C."/>
            <person name="Fu R."/>
            <person name="Krastins B."/>
            <person name="Chase M."/>
            <person name="Sarracino D."/>
            <person name="Osburne M.S."/>
            <person name="Henn M.R."/>
            <person name="Chisholm S.W."/>
        </authorList>
    </citation>
    <scope>NUCLEOTIDE SEQUENCE [LARGE SCALE GENOMIC DNA]</scope>
    <source>
        <strain evidence="1">8017-1</strain>
    </source>
</reference>
<dbReference type="Gene3D" id="2.60.120.620">
    <property type="entry name" value="q2cbj1_9rhob like domain"/>
    <property type="match status" value="1"/>
</dbReference>
<evidence type="ECO:0000313" key="1">
    <source>
        <dbReference type="EMBL" id="ADO97469.1"/>
    </source>
</evidence>
<name>E3SJ21_9CAUD</name>
<evidence type="ECO:0008006" key="3">
    <source>
        <dbReference type="Google" id="ProtNLM"/>
    </source>
</evidence>
<dbReference type="OrthoDB" id="23820at10239"/>
<organism evidence="1 2">
    <name type="scientific">Synechococcus phage S-SM2</name>
    <dbReference type="NCBI Taxonomy" id="444860"/>
    <lineage>
        <taxon>Viruses</taxon>
        <taxon>Duplodnaviria</taxon>
        <taxon>Heunggongvirae</taxon>
        <taxon>Uroviricota</taxon>
        <taxon>Caudoviricetes</taxon>
        <taxon>Pantevenvirales</taxon>
        <taxon>Kyanoviridae</taxon>
        <taxon>Nilusvirus</taxon>
        <taxon>Nilusvirus ssm2</taxon>
    </lineage>
</organism>
<dbReference type="Proteomes" id="UP000006524">
    <property type="component" value="Segment"/>
</dbReference>
<sequence>MKIKHNAEIFVGDYQFAESLNQEVLYQLKFAKDIGHTNVKGFRTEWNWLPDNPKIKNFKSFIVSEIGKKYTPTKIHQRHGFVKDLWANVYKKSDYAQSHDHFYNFSSKFSFSYFVKAKWYDSPLIFDDSGKRIRPKEGRYVIFPSYLLHSVPKNRYNHERVTLSGNYLLNR</sequence>
<protein>
    <recommendedName>
        <fullName evidence="3">Prolyl 4-hydroxylase alpha subunit Fe(2+) 2OG dioxygenase domain-containing protein</fullName>
    </recommendedName>
</protein>
<dbReference type="KEGG" id="vg:10326759"/>
<dbReference type="GeneID" id="10326759"/>
<dbReference type="EMBL" id="GU071095">
    <property type="protein sequence ID" value="ADO97469.1"/>
    <property type="molecule type" value="Genomic_DNA"/>
</dbReference>
<evidence type="ECO:0000313" key="2">
    <source>
        <dbReference type="Proteomes" id="UP000006524"/>
    </source>
</evidence>
<dbReference type="RefSeq" id="YP_004322283.1">
    <property type="nucleotide sequence ID" value="NC_015279.1"/>
</dbReference>
<proteinExistence type="predicted"/>
<gene>
    <name evidence="1" type="ORF">SSM2_127</name>
</gene>
<dbReference type="Pfam" id="PF13759">
    <property type="entry name" value="2OG-FeII_Oxy_5"/>
    <property type="match status" value="1"/>
</dbReference>
<keyword evidence="2" id="KW-1185">Reference proteome</keyword>
<dbReference type="InterPro" id="IPR012668">
    <property type="entry name" value="CHP02466"/>
</dbReference>
<accession>E3SJ21</accession>